<dbReference type="SMART" id="SM00239">
    <property type="entry name" value="C2"/>
    <property type="match status" value="1"/>
</dbReference>
<evidence type="ECO:0000256" key="1">
    <source>
        <dbReference type="SAM" id="MobiDB-lite"/>
    </source>
</evidence>
<accession>I1GRA8</accession>
<organism evidence="3">
    <name type="scientific">Brachypodium distachyon</name>
    <name type="common">Purple false brome</name>
    <name type="synonym">Trachynia distachya</name>
    <dbReference type="NCBI Taxonomy" id="15368"/>
    <lineage>
        <taxon>Eukaryota</taxon>
        <taxon>Viridiplantae</taxon>
        <taxon>Streptophyta</taxon>
        <taxon>Embryophyta</taxon>
        <taxon>Tracheophyta</taxon>
        <taxon>Spermatophyta</taxon>
        <taxon>Magnoliopsida</taxon>
        <taxon>Liliopsida</taxon>
        <taxon>Poales</taxon>
        <taxon>Poaceae</taxon>
        <taxon>BOP clade</taxon>
        <taxon>Pooideae</taxon>
        <taxon>Stipodae</taxon>
        <taxon>Brachypodieae</taxon>
        <taxon>Brachypodium</taxon>
    </lineage>
</organism>
<dbReference type="CDD" id="cd04051">
    <property type="entry name" value="C2_SRC2_like"/>
    <property type="match status" value="1"/>
</dbReference>
<dbReference type="EnsemblPlants" id="KQK14716">
    <property type="protein sequence ID" value="KQK14716"/>
    <property type="gene ID" value="BRADI_1g18260v3"/>
</dbReference>
<dbReference type="Proteomes" id="UP000008810">
    <property type="component" value="Chromosome 1"/>
</dbReference>
<evidence type="ECO:0000313" key="4">
    <source>
        <dbReference type="EnsemblPlants" id="KQK14716"/>
    </source>
</evidence>
<dbReference type="eggNOG" id="ENOG502QUNY">
    <property type="taxonomic scope" value="Eukaryota"/>
</dbReference>
<dbReference type="ExpressionAtlas" id="I1GRA8">
    <property type="expression patterns" value="baseline and differential"/>
</dbReference>
<feature type="compositionally biased region" description="Low complexity" evidence="1">
    <location>
        <begin position="262"/>
        <end position="286"/>
    </location>
</feature>
<dbReference type="STRING" id="15368.I1GRA8"/>
<dbReference type="GeneID" id="112269871"/>
<dbReference type="PANTHER" id="PTHR32246">
    <property type="entry name" value="INGRESSION PROTEIN FIC1"/>
    <property type="match status" value="1"/>
</dbReference>
<dbReference type="PROSITE" id="PS50004">
    <property type="entry name" value="C2"/>
    <property type="match status" value="1"/>
</dbReference>
<dbReference type="Gene3D" id="2.60.40.150">
    <property type="entry name" value="C2 domain"/>
    <property type="match status" value="1"/>
</dbReference>
<dbReference type="KEGG" id="bdi:112269871"/>
<evidence type="ECO:0000313" key="5">
    <source>
        <dbReference type="Proteomes" id="UP000008810"/>
    </source>
</evidence>
<gene>
    <name evidence="4" type="primary">LOC112269871</name>
    <name evidence="3" type="ORF">BRADI_1g18260v3</name>
</gene>
<dbReference type="EMBL" id="CM000880">
    <property type="protein sequence ID" value="KQK14716.2"/>
    <property type="molecule type" value="Genomic_DNA"/>
</dbReference>
<feature type="domain" description="C2" evidence="2">
    <location>
        <begin position="1"/>
        <end position="114"/>
    </location>
</feature>
<dbReference type="AlphaFoldDB" id="I1GRA8"/>
<feature type="compositionally biased region" description="Basic and acidic residues" evidence="1">
    <location>
        <begin position="43"/>
        <end position="57"/>
    </location>
</feature>
<proteinExistence type="predicted"/>
<evidence type="ECO:0000259" key="2">
    <source>
        <dbReference type="PROSITE" id="PS50004"/>
    </source>
</evidence>
<dbReference type="SUPFAM" id="SSF49562">
    <property type="entry name" value="C2 domain (Calcium/lipid-binding domain, CaLB)"/>
    <property type="match status" value="1"/>
</dbReference>
<dbReference type="HOGENOM" id="CLU_049673_1_0_1"/>
<reference evidence="3 4" key="1">
    <citation type="journal article" date="2010" name="Nature">
        <title>Genome sequencing and analysis of the model grass Brachypodium distachyon.</title>
        <authorList>
            <consortium name="International Brachypodium Initiative"/>
        </authorList>
    </citation>
    <scope>NUCLEOTIDE SEQUENCE [LARGE SCALE GENOMIC DNA]</scope>
    <source>
        <strain evidence="3 4">Bd21</strain>
    </source>
</reference>
<dbReference type="InterPro" id="IPR044750">
    <property type="entry name" value="C2_SRC2/BAP"/>
</dbReference>
<accession>A0A0Q3JRN9</accession>
<dbReference type="Pfam" id="PF00168">
    <property type="entry name" value="C2"/>
    <property type="match status" value="1"/>
</dbReference>
<protein>
    <recommendedName>
        <fullName evidence="2">C2 domain-containing protein</fullName>
    </recommendedName>
</protein>
<reference evidence="3" key="2">
    <citation type="submission" date="2017-06" db="EMBL/GenBank/DDBJ databases">
        <title>WGS assembly of Brachypodium distachyon.</title>
        <authorList>
            <consortium name="The International Brachypodium Initiative"/>
            <person name="Lucas S."/>
            <person name="Harmon-Smith M."/>
            <person name="Lail K."/>
            <person name="Tice H."/>
            <person name="Grimwood J."/>
            <person name="Bruce D."/>
            <person name="Barry K."/>
            <person name="Shu S."/>
            <person name="Lindquist E."/>
            <person name="Wang M."/>
            <person name="Pitluck S."/>
            <person name="Vogel J.P."/>
            <person name="Garvin D.F."/>
            <person name="Mockler T.C."/>
            <person name="Schmutz J."/>
            <person name="Rokhsar D."/>
            <person name="Bevan M.W."/>
        </authorList>
    </citation>
    <scope>NUCLEOTIDE SEQUENCE</scope>
    <source>
        <strain evidence="3">Bd21</strain>
    </source>
</reference>
<feature type="region of interest" description="Disordered" evidence="1">
    <location>
        <begin position="36"/>
        <end position="57"/>
    </location>
</feature>
<dbReference type="OMA" id="PPRCESY"/>
<feature type="region of interest" description="Disordered" evidence="1">
    <location>
        <begin position="235"/>
        <end position="286"/>
    </location>
</feature>
<dbReference type="InterPro" id="IPR035892">
    <property type="entry name" value="C2_domain_sf"/>
</dbReference>
<dbReference type="PANTHER" id="PTHR32246:SF167">
    <property type="entry name" value="C2 DOMAIN-CONTAINING PROTEIN"/>
    <property type="match status" value="1"/>
</dbReference>
<name>I1GRA8_BRADI</name>
<evidence type="ECO:0000313" key="3">
    <source>
        <dbReference type="EMBL" id="KQK14716.2"/>
    </source>
</evidence>
<dbReference type="Gramene" id="KQK14716">
    <property type="protein sequence ID" value="KQK14716"/>
    <property type="gene ID" value="BRADI_1g18260v3"/>
</dbReference>
<dbReference type="GO" id="GO:0006952">
    <property type="term" value="P:defense response"/>
    <property type="evidence" value="ECO:0007669"/>
    <property type="project" value="InterPro"/>
</dbReference>
<dbReference type="RefSeq" id="XP_024313059.1">
    <property type="nucleotide sequence ID" value="XM_024457291.1"/>
</dbReference>
<sequence>MAHRVMELTLVSASDLKDVNTFSDMEVYAVATVSSDPTTRQRTRTDRWGGTDPSWDHHTHRFTVPPTAADAAVSGATLRVLLRTERFFSRDRDVGEVIVPLAELLDGAGGAATSSRCASFRVRKVNCGAEHRGKLRVSYRLGPIVVPLPMLPPGHDYSYGDGQYYHRPPPYYWQYYGYPPPSYSSGYPAPPSRYPVPYLGAPPPYARTPASGKKDGSSNYVGLLGGLQGGIPRGDMRMLSSSETTPPSAAAAAAHDAGNESTAAATAADGAGRAAADGARAATQKI</sequence>
<keyword evidence="5" id="KW-1185">Reference proteome</keyword>
<reference evidence="4" key="3">
    <citation type="submission" date="2018-08" db="UniProtKB">
        <authorList>
            <consortium name="EnsemblPlants"/>
        </authorList>
    </citation>
    <scope>IDENTIFICATION</scope>
    <source>
        <strain evidence="4">cv. Bd21</strain>
    </source>
</reference>
<dbReference type="OrthoDB" id="270970at2759"/>
<dbReference type="InterPro" id="IPR000008">
    <property type="entry name" value="C2_dom"/>
</dbReference>